<dbReference type="PANTHER" id="PTHR40078">
    <property type="entry name" value="INTEGRAL MEMBRANE PROTEIN-RELATED"/>
    <property type="match status" value="1"/>
</dbReference>
<proteinExistence type="predicted"/>
<name>A0A6J4MCD4_9ACTN</name>
<feature type="transmembrane region" description="Helical" evidence="1">
    <location>
        <begin position="97"/>
        <end position="119"/>
    </location>
</feature>
<keyword evidence="1" id="KW-0472">Membrane</keyword>
<reference evidence="2" key="1">
    <citation type="submission" date="2020-02" db="EMBL/GenBank/DDBJ databases">
        <authorList>
            <person name="Meier V. D."/>
        </authorList>
    </citation>
    <scope>NUCLEOTIDE SEQUENCE</scope>
    <source>
        <strain evidence="2">AVDCRST_MAG34</strain>
    </source>
</reference>
<feature type="transmembrane region" description="Helical" evidence="1">
    <location>
        <begin position="44"/>
        <end position="64"/>
    </location>
</feature>
<feature type="transmembrane region" description="Helical" evidence="1">
    <location>
        <begin position="163"/>
        <end position="185"/>
    </location>
</feature>
<dbReference type="InterPro" id="IPR038750">
    <property type="entry name" value="YczE/YyaS-like"/>
</dbReference>
<dbReference type="PANTHER" id="PTHR40078:SF1">
    <property type="entry name" value="INTEGRAL MEMBRANE PROTEIN"/>
    <property type="match status" value="1"/>
</dbReference>
<keyword evidence="1" id="KW-0812">Transmembrane</keyword>
<evidence type="ECO:0000256" key="1">
    <source>
        <dbReference type="SAM" id="Phobius"/>
    </source>
</evidence>
<organism evidence="2">
    <name type="scientific">uncultured Nocardioidaceae bacterium</name>
    <dbReference type="NCBI Taxonomy" id="253824"/>
    <lineage>
        <taxon>Bacteria</taxon>
        <taxon>Bacillati</taxon>
        <taxon>Actinomycetota</taxon>
        <taxon>Actinomycetes</taxon>
        <taxon>Propionibacteriales</taxon>
        <taxon>Nocardioidaceae</taxon>
        <taxon>environmental samples</taxon>
    </lineage>
</organism>
<gene>
    <name evidence="2" type="ORF">AVDCRST_MAG34-1997</name>
</gene>
<evidence type="ECO:0008006" key="3">
    <source>
        <dbReference type="Google" id="ProtNLM"/>
    </source>
</evidence>
<dbReference type="AlphaFoldDB" id="A0A6J4MCD4"/>
<dbReference type="EMBL" id="CADCUI010000047">
    <property type="protein sequence ID" value="CAA9354843.1"/>
    <property type="molecule type" value="Genomic_DNA"/>
</dbReference>
<evidence type="ECO:0000313" key="2">
    <source>
        <dbReference type="EMBL" id="CAA9354843.1"/>
    </source>
</evidence>
<feature type="transmembrane region" description="Helical" evidence="1">
    <location>
        <begin position="139"/>
        <end position="157"/>
    </location>
</feature>
<keyword evidence="1" id="KW-1133">Transmembrane helix</keyword>
<dbReference type="Pfam" id="PF19700">
    <property type="entry name" value="DUF6198"/>
    <property type="match status" value="1"/>
</dbReference>
<accession>A0A6J4MCD4</accession>
<protein>
    <recommendedName>
        <fullName evidence="3">Integral membrane protein</fullName>
    </recommendedName>
</protein>
<feature type="transmembrane region" description="Helical" evidence="1">
    <location>
        <begin position="71"/>
        <end position="91"/>
    </location>
</feature>
<sequence length="198" mass="19868">MGRRTLQLVTGCVVLGLGVTLLLAPALGSDGFSTLVNGVHLATGMPFFAANMLVSGSLLGLAWLRGLPPGLGTLVQVVVVGSVVTLCLPLVGEPAALWARTLMLLVAFPVLAVGIALYLGTHLGAGPAEAPALAWDPPVPFAVSYSVVQGGGALVGWQLGAAIGPGTVAVIVLLGPVVTLVGRLLRMDPGRRSTAPSA</sequence>